<dbReference type="InterPro" id="IPR041711">
    <property type="entry name" value="Met-tRNA-FMT_N"/>
</dbReference>
<dbReference type="KEGG" id="hbl:XJ32_01265"/>
<evidence type="ECO:0000256" key="3">
    <source>
        <dbReference type="ARBA" id="ARBA00022679"/>
    </source>
</evidence>
<sequence>MNIVFLGTPLFAKEILEGLMKNHTILSVITQPDKPFGRKKILKAPEVKECALANNIPCFQPEKSIDIIEILHNIDTKQKIEAIIVVAYGKILKKEIVSRYICLNLHGSLLPHYRGASPIQTSIMNDYKHFGLSVIHMNEGLDSGNIAAIQAIEKDIVARKNVAEVFHTLAPYGISLLEKVLNDIKHNTLQTTPQNHDIASYCKKLTKNDCYLDFIDSYTCYLHFLALGHIGVWTKYKDSVLKINMIQDYVLDNSVLSDSVLQDSSLKDPTLRDTKLQDSIPKDSMQNKVAKQKGTILAIKQNMACIACENGALWIESVTPQNKSKMTITSFLQSQNLKVGDSLVFG</sequence>
<evidence type="ECO:0000259" key="5">
    <source>
        <dbReference type="Pfam" id="PF00551"/>
    </source>
</evidence>
<name>A0A1Q2LEV9_9HELI</name>
<keyword evidence="3 7" id="KW-0808">Transferase</keyword>
<dbReference type="Pfam" id="PF00551">
    <property type="entry name" value="Formyl_trans_N"/>
    <property type="match status" value="1"/>
</dbReference>
<organism evidence="7 8">
    <name type="scientific">Helicobacter bilis</name>
    <dbReference type="NCBI Taxonomy" id="37372"/>
    <lineage>
        <taxon>Bacteria</taxon>
        <taxon>Pseudomonadati</taxon>
        <taxon>Campylobacterota</taxon>
        <taxon>Epsilonproteobacteria</taxon>
        <taxon>Campylobacterales</taxon>
        <taxon>Helicobacteraceae</taxon>
        <taxon>Helicobacter</taxon>
    </lineage>
</organism>
<dbReference type="RefSeq" id="WP_077388092.1">
    <property type="nucleotide sequence ID" value="NZ_CP019645.1"/>
</dbReference>
<evidence type="ECO:0000259" key="6">
    <source>
        <dbReference type="Pfam" id="PF02911"/>
    </source>
</evidence>
<comment type="similarity">
    <text evidence="1">Belongs to the Fmt family.</text>
</comment>
<dbReference type="PANTHER" id="PTHR11138">
    <property type="entry name" value="METHIONYL-TRNA FORMYLTRANSFERASE"/>
    <property type="match status" value="1"/>
</dbReference>
<keyword evidence="4" id="KW-0648">Protein biosynthesis</keyword>
<dbReference type="EMBL" id="CP019645">
    <property type="protein sequence ID" value="AQQ58953.1"/>
    <property type="molecule type" value="Genomic_DNA"/>
</dbReference>
<dbReference type="InterPro" id="IPR036477">
    <property type="entry name" value="Formyl_transf_N_sf"/>
</dbReference>
<dbReference type="InterPro" id="IPR011034">
    <property type="entry name" value="Formyl_transferase-like_C_sf"/>
</dbReference>
<dbReference type="Pfam" id="PF02911">
    <property type="entry name" value="Formyl_trans_C"/>
    <property type="match status" value="1"/>
</dbReference>
<dbReference type="Proteomes" id="UP000188298">
    <property type="component" value="Chromosome"/>
</dbReference>
<dbReference type="PANTHER" id="PTHR11138:SF5">
    <property type="entry name" value="METHIONYL-TRNA FORMYLTRANSFERASE, MITOCHONDRIAL"/>
    <property type="match status" value="1"/>
</dbReference>
<dbReference type="Gene3D" id="3.40.50.12230">
    <property type="match status" value="1"/>
</dbReference>
<feature type="domain" description="Formyl transferase N-terminal" evidence="5">
    <location>
        <begin position="1"/>
        <end position="153"/>
    </location>
</feature>
<gene>
    <name evidence="7" type="ORF">XJ32_01265</name>
</gene>
<dbReference type="GO" id="GO:0005829">
    <property type="term" value="C:cytosol"/>
    <property type="evidence" value="ECO:0007669"/>
    <property type="project" value="TreeGrafter"/>
</dbReference>
<dbReference type="InterPro" id="IPR005793">
    <property type="entry name" value="Formyl_trans_C"/>
</dbReference>
<evidence type="ECO:0000313" key="8">
    <source>
        <dbReference type="Proteomes" id="UP000188298"/>
    </source>
</evidence>
<protein>
    <recommendedName>
        <fullName evidence="2">methionyl-tRNA formyltransferase</fullName>
        <ecNumber evidence="2">2.1.2.9</ecNumber>
    </recommendedName>
</protein>
<dbReference type="SUPFAM" id="SSF53328">
    <property type="entry name" value="Formyltransferase"/>
    <property type="match status" value="1"/>
</dbReference>
<proteinExistence type="inferred from homology"/>
<feature type="domain" description="Formyl transferase C-terminal" evidence="6">
    <location>
        <begin position="286"/>
        <end position="335"/>
    </location>
</feature>
<evidence type="ECO:0000313" key="7">
    <source>
        <dbReference type="EMBL" id="AQQ58953.1"/>
    </source>
</evidence>
<dbReference type="SUPFAM" id="SSF50486">
    <property type="entry name" value="FMT C-terminal domain-like"/>
    <property type="match status" value="1"/>
</dbReference>
<accession>A0A1Q2LEV9</accession>
<evidence type="ECO:0000256" key="1">
    <source>
        <dbReference type="ARBA" id="ARBA00010699"/>
    </source>
</evidence>
<dbReference type="EC" id="2.1.2.9" evidence="2"/>
<dbReference type="GO" id="GO:0004479">
    <property type="term" value="F:methionyl-tRNA formyltransferase activity"/>
    <property type="evidence" value="ECO:0007669"/>
    <property type="project" value="UniProtKB-EC"/>
</dbReference>
<reference evidence="7 8" key="1">
    <citation type="submission" date="2017-02" db="EMBL/GenBank/DDBJ databases">
        <title>Whole genome sequencing of Helicobacter bilis strain AAQJH.</title>
        <authorList>
            <person name="Conlan S."/>
            <person name="Thomas P.J."/>
            <person name="Mullikin J."/>
            <person name="Palmore T.N."/>
            <person name="Frank K.M."/>
            <person name="Segre J.A."/>
        </authorList>
    </citation>
    <scope>NUCLEOTIDE SEQUENCE [LARGE SCALE GENOMIC DNA]</scope>
    <source>
        <strain evidence="7 8">AAQJH</strain>
    </source>
</reference>
<evidence type="ECO:0000256" key="2">
    <source>
        <dbReference type="ARBA" id="ARBA00012261"/>
    </source>
</evidence>
<dbReference type="CDD" id="cd08646">
    <property type="entry name" value="FMT_core_Met-tRNA-FMT_N"/>
    <property type="match status" value="1"/>
</dbReference>
<evidence type="ECO:0000256" key="4">
    <source>
        <dbReference type="ARBA" id="ARBA00022917"/>
    </source>
</evidence>
<dbReference type="InterPro" id="IPR002376">
    <property type="entry name" value="Formyl_transf_N"/>
</dbReference>
<dbReference type="AlphaFoldDB" id="A0A1Q2LEV9"/>